<evidence type="ECO:0000313" key="3">
    <source>
        <dbReference type="Proteomes" id="UP000002009"/>
    </source>
</evidence>
<dbReference type="AlphaFoldDB" id="C1EHF5"/>
<protein>
    <submittedName>
        <fullName evidence="2">Uncharacterized protein</fullName>
    </submittedName>
</protein>
<keyword evidence="3" id="KW-1185">Reference proteome</keyword>
<dbReference type="KEGG" id="mis:MICPUN_64206"/>
<dbReference type="RefSeq" id="XP_002506031.1">
    <property type="nucleotide sequence ID" value="XM_002505985.1"/>
</dbReference>
<feature type="region of interest" description="Disordered" evidence="1">
    <location>
        <begin position="807"/>
        <end position="833"/>
    </location>
</feature>
<dbReference type="OMA" id="HITVDAF"/>
<evidence type="ECO:0000313" key="2">
    <source>
        <dbReference type="EMBL" id="ACO67289.1"/>
    </source>
</evidence>
<organism evidence="2 3">
    <name type="scientific">Micromonas commoda (strain RCC299 / NOUM17 / CCMP2709)</name>
    <name type="common">Picoplanktonic green alga</name>
    <dbReference type="NCBI Taxonomy" id="296587"/>
    <lineage>
        <taxon>Eukaryota</taxon>
        <taxon>Viridiplantae</taxon>
        <taxon>Chlorophyta</taxon>
        <taxon>Mamiellophyceae</taxon>
        <taxon>Mamiellales</taxon>
        <taxon>Mamiellaceae</taxon>
        <taxon>Micromonas</taxon>
    </lineage>
</organism>
<feature type="region of interest" description="Disordered" evidence="1">
    <location>
        <begin position="572"/>
        <end position="614"/>
    </location>
</feature>
<dbReference type="EMBL" id="CP001332">
    <property type="protein sequence ID" value="ACO67289.1"/>
    <property type="molecule type" value="Genomic_DNA"/>
</dbReference>
<feature type="compositionally biased region" description="Acidic residues" evidence="1">
    <location>
        <begin position="318"/>
        <end position="329"/>
    </location>
</feature>
<feature type="region of interest" description="Disordered" evidence="1">
    <location>
        <begin position="286"/>
        <end position="369"/>
    </location>
</feature>
<dbReference type="GeneID" id="8249167"/>
<feature type="compositionally biased region" description="Acidic residues" evidence="1">
    <location>
        <begin position="602"/>
        <end position="611"/>
    </location>
</feature>
<accession>C1EHF5</accession>
<feature type="compositionally biased region" description="Polar residues" evidence="1">
    <location>
        <begin position="812"/>
        <end position="821"/>
    </location>
</feature>
<evidence type="ECO:0000256" key="1">
    <source>
        <dbReference type="SAM" id="MobiDB-lite"/>
    </source>
</evidence>
<proteinExistence type="predicted"/>
<sequence length="833" mass="90214">MGGVLGRPSRGLPDNPRYLPPGRYVRDVRDGDVLVLCSADAPLNLTVVPGRHPDDDGAWLGTSNERGENDPEYALVRGASAGAGGLVGSVVVDMRGRWATLRSPAAGDRYLLVDELARARDFERLESTGRRGGASSSARGDRNLMGLRFRERRRARRSACWGVEHLGEGDRAIVILRNRETPELCLRAVGPHPRTKSAAAVVLADFLREELASQMETRARLLALERSIDVERDVALEKLVAIRREHLAKSRALVHARRREGMLDAEQFLDGLTGVVDALRDQVKGASAEPFNAGSGGTRGNARGGNARGARGALGFGIDDDDDDDEEEAAGASPQSDDAASHRAKHRGPNRPSSGRSKPPPTAAPTEGWRVDADHLARVSKCWDLDVVEFRERLRERDIDDDAVASLQEAIRESAYEHFVVTGMRRYLLNRDGAGDGWEGGGFGEDSEDEDDAVDDDASMMTGSIVSSPGSRSVVSRISSGDNLAKRAKAEERRERRAARRAALRARIRAGGAAVDFRRFKVGSLRDQLERSGVDSGPLAMLVHSLAHAMREGRPKKRRGGFLGRLARNILRGSDSSDDDEQTKDKRGDAAAGGRAKKPPSETEDDGDAMDGDSFVRSGETFRTVLAQEKLSTLSGFVRAEERVRGEHATTYEHRAPVAAGPGLDAARVRRDALRAAAAAAANAARDLRANPSHDPETAAVVNFVGGLSLDDLRQELEGHSLLARGLDECVEALLETEWVGGVDGYVERRGERERALRHITVDAFRKRLERHGLEGSMLELNLVTNALARTLVDEGAARVANAEKRRLSSGAALTNASPRQPKTPRPTRIAGS</sequence>
<dbReference type="OrthoDB" id="10685109at2759"/>
<dbReference type="Proteomes" id="UP000002009">
    <property type="component" value="Chromosome 14"/>
</dbReference>
<name>C1EHF5_MICCC</name>
<gene>
    <name evidence="2" type="ORF">MICPUN_64206</name>
</gene>
<feature type="compositionally biased region" description="Gly residues" evidence="1">
    <location>
        <begin position="294"/>
        <end position="315"/>
    </location>
</feature>
<dbReference type="InParanoid" id="C1EHF5"/>
<reference evidence="2 3" key="1">
    <citation type="journal article" date="2009" name="Science">
        <title>Green evolution and dynamic adaptations revealed by genomes of the marine picoeukaryotes Micromonas.</title>
        <authorList>
            <person name="Worden A.Z."/>
            <person name="Lee J.H."/>
            <person name="Mock T."/>
            <person name="Rouze P."/>
            <person name="Simmons M.P."/>
            <person name="Aerts A.L."/>
            <person name="Allen A.E."/>
            <person name="Cuvelier M.L."/>
            <person name="Derelle E."/>
            <person name="Everett M.V."/>
            <person name="Foulon E."/>
            <person name="Grimwood J."/>
            <person name="Gundlach H."/>
            <person name="Henrissat B."/>
            <person name="Napoli C."/>
            <person name="McDonald S.M."/>
            <person name="Parker M.S."/>
            <person name="Rombauts S."/>
            <person name="Salamov A."/>
            <person name="Von Dassow P."/>
            <person name="Badger J.H."/>
            <person name="Coutinho P.M."/>
            <person name="Demir E."/>
            <person name="Dubchak I."/>
            <person name="Gentemann C."/>
            <person name="Eikrem W."/>
            <person name="Gready J.E."/>
            <person name="John U."/>
            <person name="Lanier W."/>
            <person name="Lindquist E.A."/>
            <person name="Lucas S."/>
            <person name="Mayer K.F."/>
            <person name="Moreau H."/>
            <person name="Not F."/>
            <person name="Otillar R."/>
            <person name="Panaud O."/>
            <person name="Pangilinan J."/>
            <person name="Paulsen I."/>
            <person name="Piegu B."/>
            <person name="Poliakov A."/>
            <person name="Robbens S."/>
            <person name="Schmutz J."/>
            <person name="Toulza E."/>
            <person name="Wyss T."/>
            <person name="Zelensky A."/>
            <person name="Zhou K."/>
            <person name="Armbrust E.V."/>
            <person name="Bhattacharya D."/>
            <person name="Goodenough U.W."/>
            <person name="Van de Peer Y."/>
            <person name="Grigoriev I.V."/>
        </authorList>
    </citation>
    <scope>NUCLEOTIDE SEQUENCE [LARGE SCALE GENOMIC DNA]</scope>
    <source>
        <strain evidence="3">RCC299 / NOUM17</strain>
    </source>
</reference>